<dbReference type="EMBL" id="CWJL01000067">
    <property type="protein sequence ID" value="CRY69570.1"/>
    <property type="molecule type" value="Genomic_DNA"/>
</dbReference>
<dbReference type="OrthoDB" id="6631594at2"/>
<evidence type="ECO:0000313" key="4">
    <source>
        <dbReference type="Proteomes" id="UP000044625"/>
    </source>
</evidence>
<gene>
    <name evidence="2" type="ORF">ERS008529_04481</name>
    <name evidence="3" type="ORF">ERS137968_04722</name>
</gene>
<organism evidence="2 5">
    <name type="scientific">Yersinia pekkanenii</name>
    <dbReference type="NCBI Taxonomy" id="1288385"/>
    <lineage>
        <taxon>Bacteria</taxon>
        <taxon>Pseudomonadati</taxon>
        <taxon>Pseudomonadota</taxon>
        <taxon>Gammaproteobacteria</taxon>
        <taxon>Enterobacterales</taxon>
        <taxon>Yersiniaceae</taxon>
        <taxon>Yersinia</taxon>
    </lineage>
</organism>
<keyword evidence="4" id="KW-1185">Reference proteome</keyword>
<evidence type="ECO:0000313" key="3">
    <source>
        <dbReference type="EMBL" id="CRY69570.1"/>
    </source>
</evidence>
<reference evidence="2" key="1">
    <citation type="submission" date="2015-03" db="EMBL/GenBank/DDBJ databases">
        <authorList>
            <person name="Murphy D."/>
        </authorList>
    </citation>
    <scope>NUCLEOTIDE SEQUENCE [LARGE SCALE GENOMIC DNA]</scope>
    <source>
        <strain evidence="2">A125KOH2</strain>
    </source>
</reference>
<reference evidence="3 4" key="3">
    <citation type="submission" date="2015-03" db="EMBL/GenBank/DDBJ databases">
        <authorList>
            <consortium name="Pathogen Informatics"/>
            <person name="Murphy D."/>
        </authorList>
    </citation>
    <scope>NUCLEOTIDE SEQUENCE [LARGE SCALE GENOMIC DNA]</scope>
    <source>
        <strain evidence="3">Type strain: CIP110230</strain>
        <strain evidence="4">type strain: CIP110230</strain>
    </source>
</reference>
<dbReference type="EMBL" id="CQAZ01000076">
    <property type="protein sequence ID" value="CNI60562.1"/>
    <property type="molecule type" value="Genomic_DNA"/>
</dbReference>
<evidence type="ECO:0000313" key="5">
    <source>
        <dbReference type="Proteomes" id="UP000045840"/>
    </source>
</evidence>
<proteinExistence type="predicted"/>
<reference evidence="5" key="2">
    <citation type="submission" date="2015-03" db="EMBL/GenBank/DDBJ databases">
        <authorList>
            <consortium name="Pathogen Informatics"/>
        </authorList>
    </citation>
    <scope>NUCLEOTIDE SEQUENCE [LARGE SCALE GENOMIC DNA]</scope>
    <source>
        <strain evidence="5">A125KOH2</strain>
    </source>
</reference>
<dbReference type="PROSITE" id="PS51257">
    <property type="entry name" value="PROKAR_LIPOPROTEIN"/>
    <property type="match status" value="1"/>
</dbReference>
<evidence type="ECO:0000256" key="1">
    <source>
        <dbReference type="SAM" id="SignalP"/>
    </source>
</evidence>
<keyword evidence="1" id="KW-0732">Signal</keyword>
<accession>A0A0T9RFR5</accession>
<feature type="chain" id="PRO_5006696177" description="Lipoprotein" evidence="1">
    <location>
        <begin position="24"/>
        <end position="137"/>
    </location>
</feature>
<sequence length="137" mass="15475">MLLRIVPLLSVIFLAACSSSAVKHTETEKNAQPVVKYAQNNSKIMPVNALVSSNNLCVDRFNFLRQAGNDKYQKFSRDYIQINDGYRFLNTNKNIMNGDAKRVLTHTLDMKLDTLCSEVNFAGFQVIRQKISALSDI</sequence>
<protein>
    <recommendedName>
        <fullName evidence="6">Lipoprotein</fullName>
    </recommendedName>
</protein>
<feature type="signal peptide" evidence="1">
    <location>
        <begin position="1"/>
        <end position="23"/>
    </location>
</feature>
<dbReference type="RefSeq" id="WP_050692082.1">
    <property type="nucleotide sequence ID" value="NZ_CAWMMU010000067.1"/>
</dbReference>
<name>A0A0T9RFR5_9GAMM</name>
<dbReference type="AlphaFoldDB" id="A0A0T9RFR5"/>
<dbReference type="Proteomes" id="UP000045840">
    <property type="component" value="Unassembled WGS sequence"/>
</dbReference>
<evidence type="ECO:0000313" key="2">
    <source>
        <dbReference type="EMBL" id="CNI60562.1"/>
    </source>
</evidence>
<dbReference type="Proteomes" id="UP000044625">
    <property type="component" value="Unassembled WGS sequence"/>
</dbReference>
<evidence type="ECO:0008006" key="6">
    <source>
        <dbReference type="Google" id="ProtNLM"/>
    </source>
</evidence>